<reference evidence="2" key="1">
    <citation type="submission" date="2020-03" db="EMBL/GenBank/DDBJ databases">
        <title>Complete genome sequence of sulfur-oxidizing bacterium skT11.</title>
        <authorList>
            <person name="Kanda M."/>
            <person name="Kojima H."/>
            <person name="Fukui M."/>
        </authorList>
    </citation>
    <scope>NUCLEOTIDE SEQUENCE [LARGE SCALE GENOMIC DNA]</scope>
    <source>
        <strain evidence="2">skT11</strain>
    </source>
</reference>
<evidence type="ECO:0000313" key="1">
    <source>
        <dbReference type="EMBL" id="BCB26466.1"/>
    </source>
</evidence>
<organism evidence="1 2">
    <name type="scientific">Sulfurimicrobium lacus</name>
    <dbReference type="NCBI Taxonomy" id="2715678"/>
    <lineage>
        <taxon>Bacteria</taxon>
        <taxon>Pseudomonadati</taxon>
        <taxon>Pseudomonadota</taxon>
        <taxon>Betaproteobacteria</taxon>
        <taxon>Nitrosomonadales</taxon>
        <taxon>Sulfuricellaceae</taxon>
        <taxon>Sulfurimicrobium</taxon>
    </lineage>
</organism>
<dbReference type="KEGG" id="slac:SKTS_13520"/>
<evidence type="ECO:0000313" key="2">
    <source>
        <dbReference type="Proteomes" id="UP000502260"/>
    </source>
</evidence>
<dbReference type="Pfam" id="PF06074">
    <property type="entry name" value="Portal_Mu"/>
    <property type="match status" value="1"/>
</dbReference>
<dbReference type="RefSeq" id="WP_173062221.1">
    <property type="nucleotide sequence ID" value="NZ_AP022853.1"/>
</dbReference>
<dbReference type="Proteomes" id="UP000502260">
    <property type="component" value="Chromosome"/>
</dbReference>
<gene>
    <name evidence="1" type="ORF">SKTS_13520</name>
</gene>
<proteinExistence type="predicted"/>
<dbReference type="EMBL" id="AP022853">
    <property type="protein sequence ID" value="BCB26466.1"/>
    <property type="molecule type" value="Genomic_DNA"/>
</dbReference>
<sequence length="521" mass="56592">MAMKILDQFGQPFTHQEALAAPQTSTVTTLANTYIQSAIDGLTPARAARILRDADNGDITAQQQLFDDMEDRDSHLQGEMAKRAGSLVDLEWSIEPPRNASAAEKSAAAWVTEVLQDYVDDWEDLLLAMMAGVGRGFAPVELSWSLLGKEQLPSFQPQPQTWFRLSQDRRELRLKDNSANGAALWQFGWIMHTHGKARTGYLGRLGILRSLVWPFLYRAYSVGDFAEFLETYGLPIIVGKYFSGATDAEKASLMRAVTSLGHDARAIMPVDMELEINTVTGGAGRSHHLAMVEWAEKAISKAILGATLTSGADGKSSTNALGKIHNEVRRDILRSDARQIAGTLTRDLIYPMIALNKGGIDGLRRCPRLVFDTGEAEDIKLFSEALPPLVDLNMEIPVDWAHGKLRIPRPKDGEAVLRKAPAAPAPDQGAGTAAATAALTASVQGRDEFDVLGDELAGDWERVTDPLVAPIAALAGEVDSYEAFQARLPALIQGMDETELADALAQGQFAARLWGKLNGGH</sequence>
<protein>
    <submittedName>
        <fullName evidence="1">Mu-like prophage FluMu protein gp29</fullName>
    </submittedName>
</protein>
<keyword evidence="2" id="KW-1185">Reference proteome</keyword>
<name>A0A6F8VBT1_9PROT</name>
<dbReference type="InterPro" id="IPR009279">
    <property type="entry name" value="Portal_Mu"/>
</dbReference>
<accession>A0A6F8VBT1</accession>
<dbReference type="AlphaFoldDB" id="A0A6F8VBT1"/>